<dbReference type="EMBL" id="CP146016">
    <property type="protein sequence ID" value="WWQ60467.1"/>
    <property type="molecule type" value="Genomic_DNA"/>
</dbReference>
<organism evidence="1 3">
    <name type="scientific">Sulfolobus tengchongensis</name>
    <dbReference type="NCBI Taxonomy" id="207809"/>
    <lineage>
        <taxon>Archaea</taxon>
        <taxon>Thermoproteota</taxon>
        <taxon>Thermoprotei</taxon>
        <taxon>Sulfolobales</taxon>
        <taxon>Sulfolobaceae</taxon>
        <taxon>Sulfolobus</taxon>
    </lineage>
</organism>
<dbReference type="Proteomes" id="UP001432202">
    <property type="component" value="Plasmid pRT2"/>
</dbReference>
<evidence type="ECO:0000313" key="3">
    <source>
        <dbReference type="Proteomes" id="UP001432202"/>
    </source>
</evidence>
<sequence>MKKYVVEFEGETEELIRLLKLVKGKARARLVIEIENPSFYAIINRHYKDLIIRKLEEK</sequence>
<dbReference type="EMBL" id="CP146017">
    <property type="protein sequence ID" value="WWQ61877.1"/>
    <property type="molecule type" value="Genomic_DNA"/>
</dbReference>
<gene>
    <name evidence="1" type="ORF">V6M85_13715</name>
    <name evidence="2" type="ORF">V6M85_14095</name>
</gene>
<evidence type="ECO:0000313" key="2">
    <source>
        <dbReference type="EMBL" id="WWQ61877.1"/>
    </source>
</evidence>
<proteinExistence type="predicted"/>
<geneLocation type="plasmid" evidence="2 3">
    <name>pRT2</name>
</geneLocation>
<dbReference type="AlphaFoldDB" id="A0AAX4L0S7"/>
<dbReference type="Proteomes" id="UP001432202">
    <property type="component" value="Chromosome"/>
</dbReference>
<name>A0AAX4L0S7_9CREN</name>
<keyword evidence="3" id="KW-1185">Reference proteome</keyword>
<protein>
    <submittedName>
        <fullName evidence="1">Uncharacterized protein</fullName>
    </submittedName>
</protein>
<evidence type="ECO:0000313" key="1">
    <source>
        <dbReference type="EMBL" id="WWQ60467.1"/>
    </source>
</evidence>
<reference evidence="1 3" key="1">
    <citation type="submission" date="2024-02" db="EMBL/GenBank/DDBJ databases">
        <title>STSV induces naive adaptation in Sulfolobus.</title>
        <authorList>
            <person name="Xiang X."/>
            <person name="Song M."/>
        </authorList>
    </citation>
    <scope>NUCLEOTIDE SEQUENCE [LARGE SCALE GENOMIC DNA]</scope>
    <source>
        <strain evidence="1 3">RT2</strain>
        <plasmid evidence="2 3">pRT2</plasmid>
    </source>
</reference>
<keyword evidence="2" id="KW-0614">Plasmid</keyword>
<accession>A0AAX4L0S7</accession>